<reference evidence="1 2" key="1">
    <citation type="journal article" date="2022" name="New Phytol.">
        <title>Ecological generalism drives hyperdiversity of secondary metabolite gene clusters in xylarialean endophytes.</title>
        <authorList>
            <person name="Franco M.E.E."/>
            <person name="Wisecaver J.H."/>
            <person name="Arnold A.E."/>
            <person name="Ju Y.M."/>
            <person name="Slot J.C."/>
            <person name="Ahrendt S."/>
            <person name="Moore L.P."/>
            <person name="Eastman K.E."/>
            <person name="Scott K."/>
            <person name="Konkel Z."/>
            <person name="Mondo S.J."/>
            <person name="Kuo A."/>
            <person name="Hayes R.D."/>
            <person name="Haridas S."/>
            <person name="Andreopoulos B."/>
            <person name="Riley R."/>
            <person name="LaButti K."/>
            <person name="Pangilinan J."/>
            <person name="Lipzen A."/>
            <person name="Amirebrahimi M."/>
            <person name="Yan J."/>
            <person name="Adam C."/>
            <person name="Keymanesh K."/>
            <person name="Ng V."/>
            <person name="Louie K."/>
            <person name="Northen T."/>
            <person name="Drula E."/>
            <person name="Henrissat B."/>
            <person name="Hsieh H.M."/>
            <person name="Youens-Clark K."/>
            <person name="Lutzoni F."/>
            <person name="Miadlikowska J."/>
            <person name="Eastwood D.C."/>
            <person name="Hamelin R.C."/>
            <person name="Grigoriev I.V."/>
            <person name="U'Ren J.M."/>
        </authorList>
    </citation>
    <scope>NUCLEOTIDE SEQUENCE [LARGE SCALE GENOMIC DNA]</scope>
    <source>
        <strain evidence="1 2">CBS 119005</strain>
    </source>
</reference>
<keyword evidence="2" id="KW-1185">Reference proteome</keyword>
<dbReference type="EMBL" id="MU393611">
    <property type="protein sequence ID" value="KAI4859825.1"/>
    <property type="molecule type" value="Genomic_DNA"/>
</dbReference>
<evidence type="ECO:0000313" key="2">
    <source>
        <dbReference type="Proteomes" id="UP001497700"/>
    </source>
</evidence>
<gene>
    <name evidence="1" type="ORF">F4820DRAFT_139279</name>
</gene>
<name>A0ACB9YK98_9PEZI</name>
<dbReference type="Proteomes" id="UP001497700">
    <property type="component" value="Unassembled WGS sequence"/>
</dbReference>
<proteinExistence type="predicted"/>
<accession>A0ACB9YK98</accession>
<evidence type="ECO:0000313" key="1">
    <source>
        <dbReference type="EMBL" id="KAI4859825.1"/>
    </source>
</evidence>
<comment type="caution">
    <text evidence="1">The sequence shown here is derived from an EMBL/GenBank/DDBJ whole genome shotgun (WGS) entry which is preliminary data.</text>
</comment>
<protein>
    <submittedName>
        <fullName evidence="1">Ras GEF</fullName>
    </submittedName>
</protein>
<sequence length="1203" mass="132217">MMLDDQPMRASLQVAPLAINKSRSEHATADPQDTESAISTHPYSQSQITPPTTPNDSQEELISQSTPSNPIFHNFLRAFYPFHPTYGAADSTVTLPLNEGDVVLVHSIHTNGWADGTLLLSGARGWLPTNYCEAYDPEEMRNLLKALLNFWDLLRSTATNDQDIFGNQEFMKGIIAGVRYLLEHTHCLTRESTTIQRSEILRRGRKSLLSELSSLVKTAKRLQEILRGSLQPTAEVNDIIDEMILKAFKIVVKSVRFLDLIDEDRRLRAPAVTVMATVVEESLIPPTPPSESASFENGQQDRQAASSRADGEAGSNRGLAPSVAEGVQTNESTKRLSSVYSSANATSNRLSQANASHGNRLSASISHRVSLAGPSPLSQSQKLVSERLNSCHDTFLSHLGSFIGRLHVQSQSRPELALAIKHSVISGGELFAVVDAICDHNKSVSETLGQSRVAMYDRIRDLVYLAREILGSRGPDGDDVIMPQDNSRLLLAATGCVKAAGECVAKTRWVLERIGDFEFEIEHGNLGLDLGVFEAVSQSRPHTPAESSILDAKTSELSPKTANSVHFSMDKPLPEVPIHDSVHKQQNSEHESPPPSRPQSMVTDDAASSMASSVSSIRPSPAALPRLTTSILPDEPYSPATEISHDGEYHTSFRSDTGTASSSGSNNTYLSRDSESSMVSDTSTRATTPDITLVPKTQPSLSDMSITASSSVSEEVDEVESKLLEKTFAHELIFNKEGQVTGGSLPALVERLTTHEATPDAMFVSAFYLTFRLFCTPTGLVEALVERFDYVGENSNTASPVRLRVYNVLKGWMESHWRDSTDREALPAIQSFAEFRLGSLLPSAGKRIMELSQRVSSTDGSLVPRLVSSMGKTSTSISQYVPADTPMPNSILSKSQHGLLNNWKSGGSCPSFLDFDPLEIARQLTLKQMSIFCSILPEELLGSQWMKKNGATSSPNVKAMSSFSTDMSNLVADTILQYPEVKKRAVVIKQWIKIAHQCLELNNYDGLMSIVCSLNNSIISRLRKTWELVSPKRREMLKSLQAIVEPANNNKVLRARLQGHVPPCLPFLGMFLTDLTFVDIGNPPTKQLPGAGPNDNGLTVINFDKHTRTAKIISELQRFQIPYRLTEVPDMQEWIQAQITRVKESDQGNVQVSYYRKSLLLEPRETLLRTPTDSSATTPVGQKADLFGWISRDRHNNNPGVST</sequence>
<organism evidence="1 2">
    <name type="scientific">Hypoxylon rubiginosum</name>
    <dbReference type="NCBI Taxonomy" id="110542"/>
    <lineage>
        <taxon>Eukaryota</taxon>
        <taxon>Fungi</taxon>
        <taxon>Dikarya</taxon>
        <taxon>Ascomycota</taxon>
        <taxon>Pezizomycotina</taxon>
        <taxon>Sordariomycetes</taxon>
        <taxon>Xylariomycetidae</taxon>
        <taxon>Xylariales</taxon>
        <taxon>Hypoxylaceae</taxon>
        <taxon>Hypoxylon</taxon>
    </lineage>
</organism>